<dbReference type="InterPro" id="IPR029055">
    <property type="entry name" value="Ntn_hydrolases_N"/>
</dbReference>
<reference evidence="8 9" key="1">
    <citation type="journal article" date="2005" name="Genome Res.">
        <title>Living with two extremes: conclusions from the genome sequence of Natronomonas pharaonis.</title>
        <authorList>
            <person name="Falb M."/>
            <person name="Pfeiffer F."/>
            <person name="Palm P."/>
            <person name="Rodewald K."/>
            <person name="Hickmann V."/>
            <person name="Tittor J."/>
            <person name="Oesterhelt D."/>
        </authorList>
    </citation>
    <scope>NUCLEOTIDE SEQUENCE [LARGE SCALE GENOMIC DNA]</scope>
    <source>
        <strain evidence="9">ATCC 35678 / DSM 2160 / CIP 103997 / JCM 8858 / NBRC 14720 / NCIMB 2260 / Gabara</strain>
    </source>
</reference>
<evidence type="ECO:0000256" key="4">
    <source>
        <dbReference type="ARBA" id="ARBA00049366"/>
    </source>
</evidence>
<evidence type="ECO:0000256" key="5">
    <source>
        <dbReference type="PIRSR" id="PIRSR600246-1"/>
    </source>
</evidence>
<dbReference type="AlphaFoldDB" id="A0A1U7EW61"/>
<dbReference type="GO" id="GO:0005737">
    <property type="term" value="C:cytoplasm"/>
    <property type="evidence" value="ECO:0007669"/>
    <property type="project" value="TreeGrafter"/>
</dbReference>
<feature type="binding site" evidence="6">
    <location>
        <begin position="222"/>
        <end position="225"/>
    </location>
    <ligand>
        <name>substrate</name>
    </ligand>
</feature>
<protein>
    <recommendedName>
        <fullName evidence="3">Plant-type L-asparaginase</fullName>
        <ecNumber evidence="1">3.5.1.1</ecNumber>
    </recommendedName>
    <alternativeName>
        <fullName evidence="2">L-asparagine amidohydrolase</fullName>
    </alternativeName>
</protein>
<dbReference type="GO" id="GO:0004067">
    <property type="term" value="F:asparaginase activity"/>
    <property type="evidence" value="ECO:0007669"/>
    <property type="project" value="UniProtKB-EC"/>
</dbReference>
<dbReference type="OrthoDB" id="18230at2157"/>
<dbReference type="CDD" id="cd04703">
    <property type="entry name" value="Asparaginase_2_like_1"/>
    <property type="match status" value="1"/>
</dbReference>
<accession>A0A1U7EW61</accession>
<dbReference type="InterPro" id="IPR000246">
    <property type="entry name" value="Peptidase_T2"/>
</dbReference>
<dbReference type="EnsemblBacteria" id="CAI49307">
    <property type="protein sequence ID" value="CAI49307"/>
    <property type="gene ID" value="NP_2432A"/>
</dbReference>
<dbReference type="RefSeq" id="WP_011322933.1">
    <property type="nucleotide sequence ID" value="NC_007426.1"/>
</dbReference>
<dbReference type="Proteomes" id="UP000002698">
    <property type="component" value="Chromosome"/>
</dbReference>
<dbReference type="KEGG" id="nph:NP_2432A"/>
<comment type="catalytic activity">
    <reaction evidence="4">
        <text>L-asparagine + H2O = L-aspartate + NH4(+)</text>
        <dbReference type="Rhea" id="RHEA:21016"/>
        <dbReference type="ChEBI" id="CHEBI:15377"/>
        <dbReference type="ChEBI" id="CHEBI:28938"/>
        <dbReference type="ChEBI" id="CHEBI:29991"/>
        <dbReference type="ChEBI" id="CHEBI:58048"/>
        <dbReference type="EC" id="3.5.1.1"/>
    </reaction>
</comment>
<organism evidence="8 9">
    <name type="scientific">Natronomonas pharaonis (strain ATCC 35678 / DSM 2160 / CIP 103997 / JCM 8858 / NBRC 14720 / NCIMB 2260 / Gabara)</name>
    <name type="common">Halobacterium pharaonis</name>
    <dbReference type="NCBI Taxonomy" id="348780"/>
    <lineage>
        <taxon>Archaea</taxon>
        <taxon>Methanobacteriati</taxon>
        <taxon>Methanobacteriota</taxon>
        <taxon>Stenosarchaea group</taxon>
        <taxon>Halobacteria</taxon>
        <taxon>Halobacteriales</taxon>
        <taxon>Natronomonadaceae</taxon>
        <taxon>Natronomonas</taxon>
    </lineage>
</organism>
<dbReference type="Gene3D" id="3.60.20.30">
    <property type="entry name" value="(Glycosyl)asparaginase"/>
    <property type="match status" value="1"/>
</dbReference>
<evidence type="ECO:0000256" key="7">
    <source>
        <dbReference type="PIRSR" id="PIRSR600246-3"/>
    </source>
</evidence>
<dbReference type="GeneID" id="3701442"/>
<dbReference type="EMBL" id="CR936257">
    <property type="protein sequence ID" value="CAI49307.1"/>
    <property type="molecule type" value="Genomic_DNA"/>
</dbReference>
<name>A0A1U7EW61_NATPD</name>
<evidence type="ECO:0000256" key="6">
    <source>
        <dbReference type="PIRSR" id="PIRSR600246-2"/>
    </source>
</evidence>
<feature type="site" description="Cleavage; by autolysis" evidence="7">
    <location>
        <begin position="172"/>
        <end position="173"/>
    </location>
</feature>
<keyword evidence="9" id="KW-1185">Reference proteome</keyword>
<dbReference type="SUPFAM" id="SSF56235">
    <property type="entry name" value="N-terminal nucleophile aminohydrolases (Ntn hydrolases)"/>
    <property type="match status" value="1"/>
</dbReference>
<evidence type="ECO:0000313" key="8">
    <source>
        <dbReference type="EMBL" id="CAI49307.1"/>
    </source>
</evidence>
<dbReference type="STRING" id="348780.NP_2432A"/>
<feature type="binding site" evidence="6">
    <location>
        <begin position="200"/>
        <end position="203"/>
    </location>
    <ligand>
        <name>substrate</name>
    </ligand>
</feature>
<evidence type="ECO:0000256" key="2">
    <source>
        <dbReference type="ARBA" id="ARBA00030414"/>
    </source>
</evidence>
<proteinExistence type="predicted"/>
<gene>
    <name evidence="8" type="primary">ansA</name>
    <name evidence="8" type="ordered locus">NP_2432A</name>
</gene>
<dbReference type="PANTHER" id="PTHR10188">
    <property type="entry name" value="L-ASPARAGINASE"/>
    <property type="match status" value="1"/>
</dbReference>
<dbReference type="eggNOG" id="arCOG04779">
    <property type="taxonomic scope" value="Archaea"/>
</dbReference>
<evidence type="ECO:0000256" key="1">
    <source>
        <dbReference type="ARBA" id="ARBA00012920"/>
    </source>
</evidence>
<dbReference type="HOGENOM" id="CLU_021603_1_2_2"/>
<evidence type="ECO:0000256" key="3">
    <source>
        <dbReference type="ARBA" id="ARBA00044776"/>
    </source>
</evidence>
<dbReference type="PANTHER" id="PTHR10188:SF6">
    <property type="entry name" value="N(4)-(BETA-N-ACETYLGLUCOSAMINYL)-L-ASPARAGINASE"/>
    <property type="match status" value="1"/>
</dbReference>
<dbReference type="Pfam" id="PF01112">
    <property type="entry name" value="Asparaginase_2"/>
    <property type="match status" value="1"/>
</dbReference>
<sequence length="294" mass="29865">MRTIVHGGAGTAPAEPNERLAVLEGAADAGADAQTPTEAVCAAIRRLESAPRFNAGVGSAVQSDGYIRTDAGLMTDDRSVGAAAGMPGVEHAIDVARTVKDETPHVLVAGVHAVDLAETVGVETTVDLWTDRTRQRWDDLDTKPPDELGDQLAWVTDRFGGDPAGRDGTDHDTVGAVATDGDRIAAGTSTGGRWLALAGRVGDVPQVGSGFYCTPAGGVSATGAGEDIARQTLARSAADRLDAGDDAQRAVEAAIDDFDEAVEGTAGLIALTPDGDAGAAYSSEAMQTAVSGTL</sequence>
<dbReference type="EC" id="3.5.1.1" evidence="1"/>
<feature type="active site" description="Nucleophile" evidence="5">
    <location>
        <position position="173"/>
    </location>
</feature>
<evidence type="ECO:0000313" key="9">
    <source>
        <dbReference type="Proteomes" id="UP000002698"/>
    </source>
</evidence>